<evidence type="ECO:0000256" key="1">
    <source>
        <dbReference type="SAM" id="MobiDB-lite"/>
    </source>
</evidence>
<feature type="signal peptide" evidence="3">
    <location>
        <begin position="1"/>
        <end position="24"/>
    </location>
</feature>
<organism evidence="4 5">
    <name type="scientific">Pleomassaria siparia CBS 279.74</name>
    <dbReference type="NCBI Taxonomy" id="1314801"/>
    <lineage>
        <taxon>Eukaryota</taxon>
        <taxon>Fungi</taxon>
        <taxon>Dikarya</taxon>
        <taxon>Ascomycota</taxon>
        <taxon>Pezizomycotina</taxon>
        <taxon>Dothideomycetes</taxon>
        <taxon>Pleosporomycetidae</taxon>
        <taxon>Pleosporales</taxon>
        <taxon>Pleomassariaceae</taxon>
        <taxon>Pleomassaria</taxon>
    </lineage>
</organism>
<evidence type="ECO:0000256" key="3">
    <source>
        <dbReference type="SAM" id="SignalP"/>
    </source>
</evidence>
<evidence type="ECO:0008006" key="6">
    <source>
        <dbReference type="Google" id="ProtNLM"/>
    </source>
</evidence>
<dbReference type="Proteomes" id="UP000799428">
    <property type="component" value="Unassembled WGS sequence"/>
</dbReference>
<keyword evidence="2" id="KW-0472">Membrane</keyword>
<sequence length="331" mass="34507">MVHTRSAITIITTTFLLFASTALATYNEFYFSTFATAYKCPGSPFACNPPQACVHETLLDKWYCCAPGQGSVCWSPDQGCNGTASENEIACGSGDHTYCCLKDREECTQTSNQFNICWATANTNAFENATSQKMNKTFSSLSSASPSATSLVFNLAQILPSTSSSARASSTTQTSGSPSTSTNTAKSTSTASSSNASTSDANKSSLSGGAIAGIVIGVILGLAVLIAAAFFLLKRGKNKKPGRNELDGNPYPGGGYVVGGGGNEYGNGNVNGTRTQEKYAHEMPVPPSELDSGSNAPVEIGPTGGGGGGYEHEAHKYGHMGQQQQQQQQQM</sequence>
<reference evidence="4" key="1">
    <citation type="journal article" date="2020" name="Stud. Mycol.">
        <title>101 Dothideomycetes genomes: a test case for predicting lifestyles and emergence of pathogens.</title>
        <authorList>
            <person name="Haridas S."/>
            <person name="Albert R."/>
            <person name="Binder M."/>
            <person name="Bloem J."/>
            <person name="Labutti K."/>
            <person name="Salamov A."/>
            <person name="Andreopoulos B."/>
            <person name="Baker S."/>
            <person name="Barry K."/>
            <person name="Bills G."/>
            <person name="Bluhm B."/>
            <person name="Cannon C."/>
            <person name="Castanera R."/>
            <person name="Culley D."/>
            <person name="Daum C."/>
            <person name="Ezra D."/>
            <person name="Gonzalez J."/>
            <person name="Henrissat B."/>
            <person name="Kuo A."/>
            <person name="Liang C."/>
            <person name="Lipzen A."/>
            <person name="Lutzoni F."/>
            <person name="Magnuson J."/>
            <person name="Mondo S."/>
            <person name="Nolan M."/>
            <person name="Ohm R."/>
            <person name="Pangilinan J."/>
            <person name="Park H.-J."/>
            <person name="Ramirez L."/>
            <person name="Alfaro M."/>
            <person name="Sun H."/>
            <person name="Tritt A."/>
            <person name="Yoshinaga Y."/>
            <person name="Zwiers L.-H."/>
            <person name="Turgeon B."/>
            <person name="Goodwin S."/>
            <person name="Spatafora J."/>
            <person name="Crous P."/>
            <person name="Grigoriev I."/>
        </authorList>
    </citation>
    <scope>NUCLEOTIDE SEQUENCE</scope>
    <source>
        <strain evidence="4">CBS 279.74</strain>
    </source>
</reference>
<evidence type="ECO:0000313" key="4">
    <source>
        <dbReference type="EMBL" id="KAF2714411.1"/>
    </source>
</evidence>
<protein>
    <recommendedName>
        <fullName evidence="6">Mid2 domain-containing protein</fullName>
    </recommendedName>
</protein>
<dbReference type="EMBL" id="MU005764">
    <property type="protein sequence ID" value="KAF2714411.1"/>
    <property type="molecule type" value="Genomic_DNA"/>
</dbReference>
<gene>
    <name evidence="4" type="ORF">K504DRAFT_496340</name>
</gene>
<feature type="chain" id="PRO_5026281797" description="Mid2 domain-containing protein" evidence="3">
    <location>
        <begin position="25"/>
        <end position="331"/>
    </location>
</feature>
<accession>A0A6G1KPU6</accession>
<feature type="transmembrane region" description="Helical" evidence="2">
    <location>
        <begin position="210"/>
        <end position="233"/>
    </location>
</feature>
<dbReference type="PANTHER" id="PTHR16861">
    <property type="entry name" value="GLYCOPROTEIN 38"/>
    <property type="match status" value="1"/>
</dbReference>
<name>A0A6G1KPU6_9PLEO</name>
<dbReference type="CDD" id="cd12841">
    <property type="entry name" value="TM_EphA1"/>
    <property type="match status" value="1"/>
</dbReference>
<proteinExistence type="predicted"/>
<keyword evidence="2" id="KW-1133">Transmembrane helix</keyword>
<feature type="compositionally biased region" description="Low complexity" evidence="1">
    <location>
        <begin position="322"/>
        <end position="331"/>
    </location>
</feature>
<feature type="region of interest" description="Disordered" evidence="1">
    <location>
        <begin position="284"/>
        <end position="331"/>
    </location>
</feature>
<keyword evidence="2" id="KW-0812">Transmembrane</keyword>
<feature type="region of interest" description="Disordered" evidence="1">
    <location>
        <begin position="164"/>
        <end position="204"/>
    </location>
</feature>
<dbReference type="AlphaFoldDB" id="A0A6G1KPU6"/>
<keyword evidence="3" id="KW-0732">Signal</keyword>
<evidence type="ECO:0000313" key="5">
    <source>
        <dbReference type="Proteomes" id="UP000799428"/>
    </source>
</evidence>
<evidence type="ECO:0000256" key="2">
    <source>
        <dbReference type="SAM" id="Phobius"/>
    </source>
</evidence>
<dbReference type="PANTHER" id="PTHR16861:SF4">
    <property type="entry name" value="SH3 DOMAIN PROTEIN (AFU_ORTHOLOGUE AFUA_1G13610)"/>
    <property type="match status" value="1"/>
</dbReference>
<keyword evidence="5" id="KW-1185">Reference proteome</keyword>
<dbReference type="OrthoDB" id="3945612at2759"/>